<evidence type="ECO:0000313" key="4">
    <source>
        <dbReference type="Proteomes" id="UP001632038"/>
    </source>
</evidence>
<dbReference type="InterPro" id="IPR050279">
    <property type="entry name" value="Plant_def-hormone_signal"/>
</dbReference>
<keyword evidence="4" id="KW-1185">Reference proteome</keyword>
<dbReference type="InterPro" id="IPR000916">
    <property type="entry name" value="Bet_v_I/MLP"/>
</dbReference>
<reference evidence="4" key="1">
    <citation type="journal article" date="2024" name="IScience">
        <title>Strigolactones Initiate the Formation of Haustorium-like Structures in Castilleja.</title>
        <authorList>
            <person name="Buerger M."/>
            <person name="Peterson D."/>
            <person name="Chory J."/>
        </authorList>
    </citation>
    <scope>NUCLEOTIDE SEQUENCE [LARGE SCALE GENOMIC DNA]</scope>
</reference>
<dbReference type="PANTHER" id="PTHR31213">
    <property type="entry name" value="OS08G0374000 PROTEIN-RELATED"/>
    <property type="match status" value="1"/>
</dbReference>
<accession>A0ABD3C9N3</accession>
<dbReference type="SUPFAM" id="SSF55961">
    <property type="entry name" value="Bet v1-like"/>
    <property type="match status" value="1"/>
</dbReference>
<sequence length="87" mass="9313">MSGVIKSIVLLHGNGGPGTIMQTNFHDVAGEPVKSAKHKIDALDIEKGNSKYTIIEGAWLGDKIESIVYEVKFEELGNGGCLIKITS</sequence>
<dbReference type="InterPro" id="IPR024949">
    <property type="entry name" value="Bet_v_I_allergen"/>
</dbReference>
<evidence type="ECO:0000259" key="2">
    <source>
        <dbReference type="Pfam" id="PF00407"/>
    </source>
</evidence>
<dbReference type="InterPro" id="IPR023393">
    <property type="entry name" value="START-like_dom_sf"/>
</dbReference>
<dbReference type="Gene3D" id="3.30.530.20">
    <property type="match status" value="1"/>
</dbReference>
<dbReference type="Pfam" id="PF00407">
    <property type="entry name" value="Bet_v_1"/>
    <property type="match status" value="1"/>
</dbReference>
<proteinExistence type="inferred from homology"/>
<organism evidence="3 4">
    <name type="scientific">Castilleja foliolosa</name>
    <dbReference type="NCBI Taxonomy" id="1961234"/>
    <lineage>
        <taxon>Eukaryota</taxon>
        <taxon>Viridiplantae</taxon>
        <taxon>Streptophyta</taxon>
        <taxon>Embryophyta</taxon>
        <taxon>Tracheophyta</taxon>
        <taxon>Spermatophyta</taxon>
        <taxon>Magnoliopsida</taxon>
        <taxon>eudicotyledons</taxon>
        <taxon>Gunneridae</taxon>
        <taxon>Pentapetalae</taxon>
        <taxon>asterids</taxon>
        <taxon>lamiids</taxon>
        <taxon>Lamiales</taxon>
        <taxon>Orobanchaceae</taxon>
        <taxon>Pedicularideae</taxon>
        <taxon>Castillejinae</taxon>
        <taxon>Castilleja</taxon>
    </lineage>
</organism>
<dbReference type="FunFam" id="3.30.530.20:FF:000007">
    <property type="entry name" value="Major pollen allergen Bet v 1-A"/>
    <property type="match status" value="1"/>
</dbReference>
<evidence type="ECO:0000256" key="1">
    <source>
        <dbReference type="ARBA" id="ARBA00009744"/>
    </source>
</evidence>
<dbReference type="EMBL" id="JAVIJP010000047">
    <property type="protein sequence ID" value="KAL3626496.1"/>
    <property type="molecule type" value="Genomic_DNA"/>
</dbReference>
<dbReference type="PANTHER" id="PTHR31213:SF157">
    <property type="entry name" value="MAJOR ALLERGEN MAL D 1-LIKE"/>
    <property type="match status" value="1"/>
</dbReference>
<feature type="domain" description="Bet v I/Major latex protein" evidence="2">
    <location>
        <begin position="4"/>
        <end position="86"/>
    </location>
</feature>
<protein>
    <recommendedName>
        <fullName evidence="2">Bet v I/Major latex protein domain-containing protein</fullName>
    </recommendedName>
</protein>
<comment type="caution">
    <text evidence="3">The sequence shown here is derived from an EMBL/GenBank/DDBJ whole genome shotgun (WGS) entry which is preliminary data.</text>
</comment>
<dbReference type="PRINTS" id="PR00634">
    <property type="entry name" value="BETALLERGEN"/>
</dbReference>
<gene>
    <name evidence="3" type="ORF">CASFOL_030045</name>
</gene>
<dbReference type="Proteomes" id="UP001632038">
    <property type="component" value="Unassembled WGS sequence"/>
</dbReference>
<comment type="similarity">
    <text evidence="1">Belongs to the BetVI family.</text>
</comment>
<evidence type="ECO:0000313" key="3">
    <source>
        <dbReference type="EMBL" id="KAL3626496.1"/>
    </source>
</evidence>
<dbReference type="AlphaFoldDB" id="A0ABD3C9N3"/>
<name>A0ABD3C9N3_9LAMI</name>